<sequence length="42" mass="5040">MFGFRAMFEIARKRTPDDLRHVYIVIYRTLPHSPPHISLDLE</sequence>
<gene>
    <name evidence="1" type="ORF">BamIOP4010DRAFT_4105</name>
</gene>
<organism evidence="1 2">
    <name type="scientific">Burkholderia ambifaria IOP40-10</name>
    <dbReference type="NCBI Taxonomy" id="396596"/>
    <lineage>
        <taxon>Bacteria</taxon>
        <taxon>Pseudomonadati</taxon>
        <taxon>Pseudomonadota</taxon>
        <taxon>Betaproteobacteria</taxon>
        <taxon>Burkholderiales</taxon>
        <taxon>Burkholderiaceae</taxon>
        <taxon>Burkholderia</taxon>
        <taxon>Burkholderia cepacia complex</taxon>
    </lineage>
</organism>
<dbReference type="Proteomes" id="UP000005463">
    <property type="component" value="Unassembled WGS sequence"/>
</dbReference>
<dbReference type="AlphaFoldDB" id="B1FJ94"/>
<evidence type="ECO:0000313" key="1">
    <source>
        <dbReference type="EMBL" id="EDT02393.1"/>
    </source>
</evidence>
<accession>B1FJ94</accession>
<evidence type="ECO:0000313" key="2">
    <source>
        <dbReference type="Proteomes" id="UP000005463"/>
    </source>
</evidence>
<proteinExistence type="predicted"/>
<reference evidence="1 2" key="1">
    <citation type="submission" date="2008-03" db="EMBL/GenBank/DDBJ databases">
        <title>Sequencing of the draft genome and assembly of Burkholderia ambifaria IOP40-10.</title>
        <authorList>
            <consortium name="US DOE Joint Genome Institute (JGI-PGF)"/>
            <person name="Copeland A."/>
            <person name="Lucas S."/>
            <person name="Lapidus A."/>
            <person name="Glavina del Rio T."/>
            <person name="Dalin E."/>
            <person name="Tice H."/>
            <person name="Bruce D."/>
            <person name="Goodwin L."/>
            <person name="Pitluck S."/>
            <person name="Larimer F."/>
            <person name="Land M.L."/>
            <person name="Hauser L."/>
            <person name="Tiedje J."/>
            <person name="Richardson P."/>
        </authorList>
    </citation>
    <scope>NUCLEOTIDE SEQUENCE [LARGE SCALE GENOMIC DNA]</scope>
    <source>
        <strain evidence="1 2">IOP40-10</strain>
    </source>
</reference>
<comment type="caution">
    <text evidence="1">The sequence shown here is derived from an EMBL/GenBank/DDBJ whole genome shotgun (WGS) entry which is preliminary data.</text>
</comment>
<dbReference type="EMBL" id="ABLC01000119">
    <property type="protein sequence ID" value="EDT02393.1"/>
    <property type="molecule type" value="Genomic_DNA"/>
</dbReference>
<name>B1FJ94_9BURK</name>
<dbReference type="PATRIC" id="fig|396596.7.peg.3447"/>
<protein>
    <submittedName>
        <fullName evidence="1">Uncharacterized protein</fullName>
    </submittedName>
</protein>